<keyword evidence="2" id="KW-1185">Reference proteome</keyword>
<accession>A0A0H1BN17</accession>
<gene>
    <name evidence="1" type="ORF">EMPG_12119</name>
</gene>
<dbReference type="Proteomes" id="UP000053573">
    <property type="component" value="Unassembled WGS sequence"/>
</dbReference>
<organism evidence="1 2">
    <name type="scientific">Blastomyces silverae</name>
    <dbReference type="NCBI Taxonomy" id="2060906"/>
    <lineage>
        <taxon>Eukaryota</taxon>
        <taxon>Fungi</taxon>
        <taxon>Dikarya</taxon>
        <taxon>Ascomycota</taxon>
        <taxon>Pezizomycotina</taxon>
        <taxon>Eurotiomycetes</taxon>
        <taxon>Eurotiomycetidae</taxon>
        <taxon>Onygenales</taxon>
        <taxon>Ajellomycetaceae</taxon>
        <taxon>Blastomyces</taxon>
    </lineage>
</organism>
<sequence>MERQRKQLESSLERKVFVLVRGNNSINRGILLLLFANGVGQSFAFRAAHRYLWALPRTKGGC</sequence>
<dbReference type="AlphaFoldDB" id="A0A0H1BN17"/>
<evidence type="ECO:0000313" key="1">
    <source>
        <dbReference type="EMBL" id="KLJ12914.1"/>
    </source>
</evidence>
<comment type="caution">
    <text evidence="1">The sequence shown here is derived from an EMBL/GenBank/DDBJ whole genome shotgun (WGS) entry which is preliminary data.</text>
</comment>
<reference evidence="2" key="1">
    <citation type="journal article" date="2015" name="PLoS Genet.">
        <title>The dynamic genome and transcriptome of the human fungal pathogen Blastomyces and close relative Emmonsia.</title>
        <authorList>
            <person name="Munoz J.F."/>
            <person name="Gauthier G.M."/>
            <person name="Desjardins C.A."/>
            <person name="Gallo J.E."/>
            <person name="Holder J."/>
            <person name="Sullivan T.D."/>
            <person name="Marty A.J."/>
            <person name="Carmen J.C."/>
            <person name="Chen Z."/>
            <person name="Ding L."/>
            <person name="Gujja S."/>
            <person name="Magrini V."/>
            <person name="Misas E."/>
            <person name="Mitreva M."/>
            <person name="Priest M."/>
            <person name="Saif S."/>
            <person name="Whiston E.A."/>
            <person name="Young S."/>
            <person name="Zeng Q."/>
            <person name="Goldman W.E."/>
            <person name="Mardis E.R."/>
            <person name="Taylor J.W."/>
            <person name="McEwen J.G."/>
            <person name="Clay O.K."/>
            <person name="Klein B.S."/>
            <person name="Cuomo C.A."/>
        </authorList>
    </citation>
    <scope>NUCLEOTIDE SEQUENCE [LARGE SCALE GENOMIC DNA]</scope>
    <source>
        <strain evidence="2">UAMH 139</strain>
    </source>
</reference>
<dbReference type="EMBL" id="LDEV01000622">
    <property type="protein sequence ID" value="KLJ12914.1"/>
    <property type="molecule type" value="Genomic_DNA"/>
</dbReference>
<feature type="non-terminal residue" evidence="1">
    <location>
        <position position="62"/>
    </location>
</feature>
<name>A0A0H1BN17_9EURO</name>
<proteinExistence type="predicted"/>
<evidence type="ECO:0000313" key="2">
    <source>
        <dbReference type="Proteomes" id="UP000053573"/>
    </source>
</evidence>
<protein>
    <submittedName>
        <fullName evidence="1">Uncharacterized protein</fullName>
    </submittedName>
</protein>